<dbReference type="STRING" id="1045774.SAMN05421872_11518"/>
<dbReference type="InterPro" id="IPR015813">
    <property type="entry name" value="Pyrv/PenolPyrv_kinase-like_dom"/>
</dbReference>
<dbReference type="Gene3D" id="3.20.20.60">
    <property type="entry name" value="Phosphoenolpyruvate-binding domains"/>
    <property type="match status" value="1"/>
</dbReference>
<evidence type="ECO:0000256" key="5">
    <source>
        <dbReference type="PIRSR" id="PIRSR015582-2"/>
    </source>
</evidence>
<proteinExistence type="predicted"/>
<evidence type="ECO:0000256" key="1">
    <source>
        <dbReference type="ARBA" id="ARBA00001946"/>
    </source>
</evidence>
<feature type="binding site" evidence="5">
    <location>
        <position position="114"/>
    </location>
    <ligand>
        <name>Mg(2+)</name>
        <dbReference type="ChEBI" id="CHEBI:18420"/>
    </ligand>
</feature>
<dbReference type="AlphaFoldDB" id="A0A1G7A7N3"/>
<dbReference type="PANTHER" id="PTHR32308:SF10">
    <property type="entry name" value="CITRATE LYASE SUBUNIT BETA"/>
    <property type="match status" value="1"/>
</dbReference>
<protein>
    <submittedName>
        <fullName evidence="7">Citrate lyase subunit beta / citryl-CoA lyase</fullName>
    </submittedName>
</protein>
<evidence type="ECO:0000256" key="2">
    <source>
        <dbReference type="ARBA" id="ARBA00022723"/>
    </source>
</evidence>
<accession>A0A1G7A7N3</accession>
<evidence type="ECO:0000313" key="8">
    <source>
        <dbReference type="Proteomes" id="UP000199034"/>
    </source>
</evidence>
<comment type="cofactor">
    <cofactor evidence="1">
        <name>Mg(2+)</name>
        <dbReference type="ChEBI" id="CHEBI:18420"/>
    </cofactor>
</comment>
<dbReference type="EMBL" id="FMZM01000015">
    <property type="protein sequence ID" value="SDE10938.1"/>
    <property type="molecule type" value="Genomic_DNA"/>
</dbReference>
<evidence type="ECO:0000256" key="3">
    <source>
        <dbReference type="ARBA" id="ARBA00022842"/>
    </source>
</evidence>
<reference evidence="8" key="1">
    <citation type="submission" date="2016-10" db="EMBL/GenBank/DDBJ databases">
        <authorList>
            <person name="Varghese N."/>
            <person name="Submissions S."/>
        </authorList>
    </citation>
    <scope>NUCLEOTIDE SEQUENCE [LARGE SCALE GENOMIC DNA]</scope>
    <source>
        <strain evidence="8">CGMCC 4.6858</strain>
    </source>
</reference>
<dbReference type="InterPro" id="IPR040442">
    <property type="entry name" value="Pyrv_kinase-like_dom_sf"/>
</dbReference>
<dbReference type="SUPFAM" id="SSF51621">
    <property type="entry name" value="Phosphoenolpyruvate/pyruvate domain"/>
    <property type="match status" value="1"/>
</dbReference>
<evidence type="ECO:0000259" key="6">
    <source>
        <dbReference type="Pfam" id="PF03328"/>
    </source>
</evidence>
<dbReference type="PIRSF" id="PIRSF015582">
    <property type="entry name" value="Cit_lyase_B"/>
    <property type="match status" value="1"/>
</dbReference>
<dbReference type="PANTHER" id="PTHR32308">
    <property type="entry name" value="LYASE BETA SUBUNIT, PUTATIVE (AFU_ORTHOLOGUE AFUA_4G13030)-RELATED"/>
    <property type="match status" value="1"/>
</dbReference>
<dbReference type="Pfam" id="PF03328">
    <property type="entry name" value="HpcH_HpaI"/>
    <property type="match status" value="1"/>
</dbReference>
<evidence type="ECO:0000256" key="4">
    <source>
        <dbReference type="PIRSR" id="PIRSR015582-1"/>
    </source>
</evidence>
<keyword evidence="3 5" id="KW-0460">Magnesium</keyword>
<dbReference type="InterPro" id="IPR005000">
    <property type="entry name" value="Aldolase/citrate-lyase_domain"/>
</dbReference>
<keyword evidence="8" id="KW-1185">Reference proteome</keyword>
<dbReference type="GO" id="GO:0016829">
    <property type="term" value="F:lyase activity"/>
    <property type="evidence" value="ECO:0007669"/>
    <property type="project" value="UniProtKB-KW"/>
</dbReference>
<sequence>MLPRSFLYVPADRPDLFDKAAAGPADAIVLDLEDAVPAAGKTAARDAVRRWLPSSPATGAEVWARISPLALDDDLAAVYHPRLAGLLLAGCTPEVLDRVAATTPADLRLVGLVESAAALVALPTMAAHPRLTAFGVGEVDLLGDLRVARTPRTDAVVAQLRTLVVVHSAAAGLEPPVAPTSTDFRDLDAFAESTRLALDLGFRSRTAIHPGQVPVIHDALTPSAEEVAAARDLVRRFDEADGGGTVDASGRFVDAAVVRGARETLSRAR</sequence>
<gene>
    <name evidence="7" type="ORF">SAMN05421872_11518</name>
</gene>
<organism evidence="7 8">
    <name type="scientific">Nocardioides lianchengensis</name>
    <dbReference type="NCBI Taxonomy" id="1045774"/>
    <lineage>
        <taxon>Bacteria</taxon>
        <taxon>Bacillati</taxon>
        <taxon>Actinomycetota</taxon>
        <taxon>Actinomycetes</taxon>
        <taxon>Propionibacteriales</taxon>
        <taxon>Nocardioidaceae</taxon>
        <taxon>Nocardioides</taxon>
    </lineage>
</organism>
<name>A0A1G7A7N3_9ACTN</name>
<dbReference type="RefSeq" id="WP_211753161.1">
    <property type="nucleotide sequence ID" value="NZ_FMZM01000015.1"/>
</dbReference>
<dbReference type="GO" id="GO:0006107">
    <property type="term" value="P:oxaloacetate metabolic process"/>
    <property type="evidence" value="ECO:0007669"/>
    <property type="project" value="TreeGrafter"/>
</dbReference>
<keyword evidence="2 5" id="KW-0479">Metal-binding</keyword>
<evidence type="ECO:0000313" key="7">
    <source>
        <dbReference type="EMBL" id="SDE10938.1"/>
    </source>
</evidence>
<feature type="domain" description="HpcH/HpaI aldolase/citrate lyase" evidence="6">
    <location>
        <begin position="4"/>
        <end position="210"/>
    </location>
</feature>
<dbReference type="GO" id="GO:0000287">
    <property type="term" value="F:magnesium ion binding"/>
    <property type="evidence" value="ECO:0007669"/>
    <property type="project" value="TreeGrafter"/>
</dbReference>
<feature type="binding site" evidence="4">
    <location>
        <position position="65"/>
    </location>
    <ligand>
        <name>substrate</name>
    </ligand>
</feature>
<dbReference type="Proteomes" id="UP000199034">
    <property type="component" value="Unassembled WGS sequence"/>
</dbReference>
<feature type="binding site" evidence="5">
    <location>
        <position position="140"/>
    </location>
    <ligand>
        <name>Mg(2+)</name>
        <dbReference type="ChEBI" id="CHEBI:18420"/>
    </ligand>
</feature>
<dbReference type="InterPro" id="IPR011206">
    <property type="entry name" value="Citrate_lyase_beta/mcl1/mcl2"/>
</dbReference>
<keyword evidence="7" id="KW-0456">Lyase</keyword>
<feature type="binding site" evidence="4">
    <location>
        <position position="114"/>
    </location>
    <ligand>
        <name>substrate</name>
    </ligand>
</feature>